<dbReference type="PANTHER" id="PTHR36713:SF1">
    <property type="entry name" value="OS09G0344700 PROTEIN"/>
    <property type="match status" value="1"/>
</dbReference>
<sequence>MANNQNNAVLVEGSPSLETSPFCLQKMDIDEAERVVVAKPVASRPNCSTFRSFSKLLAGAINASSPQIESSQATISAIRPKTILPPRLEDVGLEDCALSLESIHQAFLKSAAAVKFAAAIFSDDDDETAGDCVNNPWPATAEGTSDVVIGIEPENKLPGACTVEKGCEEGGDEVKVSGGSNCEVEEVVDEIVVGEGPKLGEGEEEPCIDELQGLGIEDDAKKNKKKNYEEEQKKPTLTEGYSATTWYSFAFATLAVNGPHGGDMEIEVDMPDVVIEFSNTSFGGISKDGGFGLRVYDGDIETLNNDYDF</sequence>
<name>A0A444WXG4_ARAHY</name>
<gene>
    <name evidence="1" type="ORF">Ahy_B10g100653</name>
</gene>
<proteinExistence type="predicted"/>
<dbReference type="Proteomes" id="UP000289738">
    <property type="component" value="Chromosome B10"/>
</dbReference>
<dbReference type="AlphaFoldDB" id="A0A444WXG4"/>
<evidence type="ECO:0000313" key="2">
    <source>
        <dbReference type="Proteomes" id="UP000289738"/>
    </source>
</evidence>
<protein>
    <submittedName>
        <fullName evidence="1">Uncharacterized protein</fullName>
    </submittedName>
</protein>
<comment type="caution">
    <text evidence="1">The sequence shown here is derived from an EMBL/GenBank/DDBJ whole genome shotgun (WGS) entry which is preliminary data.</text>
</comment>
<dbReference type="STRING" id="3818.A0A444WXG4"/>
<dbReference type="EMBL" id="SDMP01000020">
    <property type="protein sequence ID" value="RYQ82075.1"/>
    <property type="molecule type" value="Genomic_DNA"/>
</dbReference>
<evidence type="ECO:0000313" key="1">
    <source>
        <dbReference type="EMBL" id="RYQ82075.1"/>
    </source>
</evidence>
<keyword evidence="2" id="KW-1185">Reference proteome</keyword>
<organism evidence="1 2">
    <name type="scientific">Arachis hypogaea</name>
    <name type="common">Peanut</name>
    <dbReference type="NCBI Taxonomy" id="3818"/>
    <lineage>
        <taxon>Eukaryota</taxon>
        <taxon>Viridiplantae</taxon>
        <taxon>Streptophyta</taxon>
        <taxon>Embryophyta</taxon>
        <taxon>Tracheophyta</taxon>
        <taxon>Spermatophyta</taxon>
        <taxon>Magnoliopsida</taxon>
        <taxon>eudicotyledons</taxon>
        <taxon>Gunneridae</taxon>
        <taxon>Pentapetalae</taxon>
        <taxon>rosids</taxon>
        <taxon>fabids</taxon>
        <taxon>Fabales</taxon>
        <taxon>Fabaceae</taxon>
        <taxon>Papilionoideae</taxon>
        <taxon>50 kb inversion clade</taxon>
        <taxon>dalbergioids sensu lato</taxon>
        <taxon>Dalbergieae</taxon>
        <taxon>Pterocarpus clade</taxon>
        <taxon>Arachis</taxon>
    </lineage>
</organism>
<reference evidence="1 2" key="1">
    <citation type="submission" date="2019-01" db="EMBL/GenBank/DDBJ databases">
        <title>Sequencing of cultivated peanut Arachis hypogaea provides insights into genome evolution and oil improvement.</title>
        <authorList>
            <person name="Chen X."/>
        </authorList>
    </citation>
    <scope>NUCLEOTIDE SEQUENCE [LARGE SCALE GENOMIC DNA]</scope>
    <source>
        <strain evidence="2">cv. Fuhuasheng</strain>
        <tissue evidence="1">Leaves</tissue>
    </source>
</reference>
<dbReference type="PANTHER" id="PTHR36713">
    <property type="entry name" value="OS09G0344700 PROTEIN"/>
    <property type="match status" value="1"/>
</dbReference>
<accession>A0A444WXG4</accession>